<dbReference type="EMBL" id="CP067423">
    <property type="protein sequence ID" value="QQP93923.1"/>
    <property type="molecule type" value="Genomic_DNA"/>
</dbReference>
<evidence type="ECO:0000313" key="1">
    <source>
        <dbReference type="EMBL" id="QQP93923.1"/>
    </source>
</evidence>
<dbReference type="InterPro" id="IPR017042">
    <property type="entry name" value="UCP036055"/>
</dbReference>
<sequence length="157" mass="16965">MSAQLIYDLVPLGSIIRYSDGTPRPPERHRKKLSAWESANSGGRLIRKTPARQTGQYSSPAHFTLHEGDYGSGGVIVLRVHKSFSVDCGSKFVVISRPAPGSVQVFDRAGEGAELVYLAANRQDAETWLQSHRYPNAVLEDVSADTAAADAVEGRAA</sequence>
<geneLocation type="plasmid" evidence="1 2">
    <name>pTT6-3</name>
</geneLocation>
<dbReference type="PIRSF" id="PIRSF036055">
    <property type="entry name" value="UCP036055"/>
    <property type="match status" value="1"/>
</dbReference>
<keyword evidence="2" id="KW-1185">Reference proteome</keyword>
<dbReference type="RefSeq" id="WP_154386594.1">
    <property type="nucleotide sequence ID" value="NZ_CP067423.1"/>
</dbReference>
<dbReference type="Proteomes" id="UP000595197">
    <property type="component" value="Plasmid pTT6-3"/>
</dbReference>
<proteinExistence type="predicted"/>
<keyword evidence="1" id="KW-0614">Plasmid</keyword>
<accession>A0ABX7BHQ1</accession>
<evidence type="ECO:0000313" key="2">
    <source>
        <dbReference type="Proteomes" id="UP000595197"/>
    </source>
</evidence>
<name>A0ABX7BHQ1_9PROT</name>
<organism evidence="1 2">
    <name type="scientific">Skermanella cutis</name>
    <dbReference type="NCBI Taxonomy" id="2775420"/>
    <lineage>
        <taxon>Bacteria</taxon>
        <taxon>Pseudomonadati</taxon>
        <taxon>Pseudomonadota</taxon>
        <taxon>Alphaproteobacteria</taxon>
        <taxon>Rhodospirillales</taxon>
        <taxon>Azospirillaceae</taxon>
        <taxon>Skermanella</taxon>
    </lineage>
</organism>
<gene>
    <name evidence="1" type="ORF">IGS68_34030</name>
</gene>
<reference evidence="1" key="1">
    <citation type="submission" date="2021-02" db="EMBL/GenBank/DDBJ databases">
        <title>Skermanella TT6 skin isolate.</title>
        <authorList>
            <person name="Lee K."/>
            <person name="Ganzorig M."/>
        </authorList>
    </citation>
    <scope>NUCLEOTIDE SEQUENCE</scope>
    <source>
        <strain evidence="1">TT6</strain>
    </source>
</reference>
<protein>
    <submittedName>
        <fullName evidence="1">Uncharacterized protein</fullName>
    </submittedName>
</protein>